<evidence type="ECO:0000256" key="6">
    <source>
        <dbReference type="SAM" id="Phobius"/>
    </source>
</evidence>
<evidence type="ECO:0000313" key="7">
    <source>
        <dbReference type="EMBL" id="RNB90555.1"/>
    </source>
</evidence>
<feature type="transmembrane region" description="Helical" evidence="6">
    <location>
        <begin position="21"/>
        <end position="41"/>
    </location>
</feature>
<name>A0A3M8DSW6_9BACL</name>
<dbReference type="InterPro" id="IPR050367">
    <property type="entry name" value="APC_superfamily"/>
</dbReference>
<dbReference type="PANTHER" id="PTHR42770:SF13">
    <property type="entry name" value="L-METHIONINE_BRANCHED-CHAIN AMINO ACID EXPORTER YJEH"/>
    <property type="match status" value="1"/>
</dbReference>
<dbReference type="GO" id="GO:0022857">
    <property type="term" value="F:transmembrane transporter activity"/>
    <property type="evidence" value="ECO:0007669"/>
    <property type="project" value="InterPro"/>
</dbReference>
<feature type="transmembrane region" description="Helical" evidence="6">
    <location>
        <begin position="129"/>
        <end position="150"/>
    </location>
</feature>
<dbReference type="PIRSF" id="PIRSF006060">
    <property type="entry name" value="AA_transporter"/>
    <property type="match status" value="1"/>
</dbReference>
<dbReference type="Gene3D" id="1.20.1740.10">
    <property type="entry name" value="Amino acid/polyamine transporter I"/>
    <property type="match status" value="1"/>
</dbReference>
<protein>
    <submittedName>
        <fullName evidence="7">Amino acid permease</fullName>
    </submittedName>
</protein>
<evidence type="ECO:0000256" key="5">
    <source>
        <dbReference type="ARBA" id="ARBA00023136"/>
    </source>
</evidence>
<dbReference type="AlphaFoldDB" id="A0A3M8DSW6"/>
<dbReference type="PANTHER" id="PTHR42770">
    <property type="entry name" value="AMINO ACID TRANSPORTER-RELATED"/>
    <property type="match status" value="1"/>
</dbReference>
<evidence type="ECO:0000256" key="4">
    <source>
        <dbReference type="ARBA" id="ARBA00022989"/>
    </source>
</evidence>
<proteinExistence type="predicted"/>
<keyword evidence="3 6" id="KW-0812">Transmembrane</keyword>
<evidence type="ECO:0000313" key="8">
    <source>
        <dbReference type="Proteomes" id="UP000271031"/>
    </source>
</evidence>
<feature type="transmembrane region" description="Helical" evidence="6">
    <location>
        <begin position="324"/>
        <end position="345"/>
    </location>
</feature>
<dbReference type="Pfam" id="PF13520">
    <property type="entry name" value="AA_permease_2"/>
    <property type="match status" value="1"/>
</dbReference>
<keyword evidence="8" id="KW-1185">Reference proteome</keyword>
<accession>A0A3M8DSW6</accession>
<keyword evidence="5 6" id="KW-0472">Membrane</keyword>
<feature type="transmembrane region" description="Helical" evidence="6">
    <location>
        <begin position="157"/>
        <end position="178"/>
    </location>
</feature>
<organism evidence="7 8">
    <name type="scientific">Brevibacillus fluminis</name>
    <dbReference type="NCBI Taxonomy" id="511487"/>
    <lineage>
        <taxon>Bacteria</taxon>
        <taxon>Bacillati</taxon>
        <taxon>Bacillota</taxon>
        <taxon>Bacilli</taxon>
        <taxon>Bacillales</taxon>
        <taxon>Paenibacillaceae</taxon>
        <taxon>Brevibacillus</taxon>
    </lineage>
</organism>
<gene>
    <name evidence="7" type="ORF">EDM56_08605</name>
</gene>
<keyword evidence="2" id="KW-1003">Cell membrane</keyword>
<keyword evidence="4 6" id="KW-1133">Transmembrane helix</keyword>
<dbReference type="OrthoDB" id="178667at2"/>
<dbReference type="InterPro" id="IPR002293">
    <property type="entry name" value="AA/rel_permease1"/>
</dbReference>
<dbReference type="Proteomes" id="UP000271031">
    <property type="component" value="Unassembled WGS sequence"/>
</dbReference>
<dbReference type="EMBL" id="RHHQ01000007">
    <property type="protein sequence ID" value="RNB90555.1"/>
    <property type="molecule type" value="Genomic_DNA"/>
</dbReference>
<feature type="transmembrane region" description="Helical" evidence="6">
    <location>
        <begin position="383"/>
        <end position="412"/>
    </location>
</feature>
<evidence type="ECO:0000256" key="3">
    <source>
        <dbReference type="ARBA" id="ARBA00022692"/>
    </source>
</evidence>
<feature type="transmembrane region" description="Helical" evidence="6">
    <location>
        <begin position="272"/>
        <end position="292"/>
    </location>
</feature>
<feature type="transmembrane region" description="Helical" evidence="6">
    <location>
        <begin position="351"/>
        <end position="371"/>
    </location>
</feature>
<reference evidence="7 8" key="1">
    <citation type="submission" date="2018-10" db="EMBL/GenBank/DDBJ databases">
        <title>Phylogenomics of Brevibacillus.</title>
        <authorList>
            <person name="Dunlap C."/>
        </authorList>
    </citation>
    <scope>NUCLEOTIDE SEQUENCE [LARGE SCALE GENOMIC DNA]</scope>
    <source>
        <strain evidence="7 8">JCM 15716</strain>
    </source>
</reference>
<evidence type="ECO:0000256" key="1">
    <source>
        <dbReference type="ARBA" id="ARBA00004651"/>
    </source>
</evidence>
<comment type="caution">
    <text evidence="7">The sequence shown here is derived from an EMBL/GenBank/DDBJ whole genome shotgun (WGS) entry which is preliminary data.</text>
</comment>
<comment type="subcellular location">
    <subcellularLocation>
        <location evidence="1">Cell membrane</location>
        <topology evidence="1">Multi-pass membrane protein</topology>
    </subcellularLocation>
</comment>
<feature type="transmembrane region" description="Helical" evidence="6">
    <location>
        <begin position="47"/>
        <end position="70"/>
    </location>
</feature>
<feature type="transmembrane region" description="Helical" evidence="6">
    <location>
        <begin position="190"/>
        <end position="207"/>
    </location>
</feature>
<feature type="transmembrane region" description="Helical" evidence="6">
    <location>
        <begin position="228"/>
        <end position="252"/>
    </location>
</feature>
<feature type="transmembrane region" description="Helical" evidence="6">
    <location>
        <begin position="91"/>
        <end position="117"/>
    </location>
</feature>
<dbReference type="RefSeq" id="WP_122917481.1">
    <property type="nucleotide sequence ID" value="NZ_RHHQ01000007.1"/>
</dbReference>
<dbReference type="GO" id="GO:0005886">
    <property type="term" value="C:plasma membrane"/>
    <property type="evidence" value="ECO:0007669"/>
    <property type="project" value="UniProtKB-SubCell"/>
</dbReference>
<sequence length="427" mass="45232">MANETSRETGLRGVLSLPQIVSLYIGSVIGSGILLVPGLVAEKAGPASLIAWLVMSILVIPMAITMGLLAAKHPSSGGVSHFVRLAFGDHYGNMVGWLFLLSVPIGGPVLAVTGARYVAAVLQWGEQQVYLVATMILLVPLLMNIIGLKLAGRVQTIVITLILSVLLLAIGAAIPHYAPANFTPFMPNGWLSVLQSAGLLFWCFIGWEAVTHLSAEFVNPQKNAIRGVMWSAGIVALLYFAVAFMTVATHSYGRDLSAASLSVMVQKSLGPIGGWIVACAALFICFAAHNAYSSAASRIAFALSMEGAAPKWFGILHRTYRTPIGGLAFIGAGNILGLLVLYNHVISLSDLIVLPNATFVATYIGGCLAGVRLLRDSRVGKVAAWISLIVTLGLYPFLGWSALYPLAIVVILTVSRRRKLGKAELTG</sequence>
<evidence type="ECO:0000256" key="2">
    <source>
        <dbReference type="ARBA" id="ARBA00022475"/>
    </source>
</evidence>